<protein>
    <submittedName>
        <fullName evidence="1">Uncharacterized protein</fullName>
    </submittedName>
</protein>
<dbReference type="GO" id="GO:0006310">
    <property type="term" value="P:DNA recombination"/>
    <property type="evidence" value="ECO:0007669"/>
    <property type="project" value="InterPro"/>
</dbReference>
<sequence length="145" mass="16241">MTSAARLRAATTLAAFNQRQDAERVVLRLPVPVSVNDMHAPRKGGGIRRSDPYKDWLRDAGWRLAEQRPGRISGRYVLHLGLPRERNFDLDNLLKVTSDFLQIHGVIRNDRAAEHIGLWWQDETSEVVVVVAPAAGPISMPEVNA</sequence>
<accession>A0A160PIW1</accession>
<proteinExistence type="predicted"/>
<gene>
    <name evidence="1" type="ORF">MPPM_4814</name>
</gene>
<evidence type="ECO:0000313" key="1">
    <source>
        <dbReference type="EMBL" id="BAU93419.1"/>
    </source>
</evidence>
<dbReference type="InterPro" id="IPR036614">
    <property type="entry name" value="RusA-like_sf"/>
</dbReference>
<dbReference type="GO" id="GO:0006281">
    <property type="term" value="P:DNA repair"/>
    <property type="evidence" value="ECO:0007669"/>
    <property type="project" value="InterPro"/>
</dbReference>
<dbReference type="AlphaFoldDB" id="A0A160PIW1"/>
<reference evidence="1 2" key="1">
    <citation type="journal article" date="2016" name="Genome Announc.">
        <title>Complete Genome Sequence of Methylobacterium populi P-1M, Isolated from Pink-Pigmented Household Biofilm.</title>
        <authorList>
            <person name="Morohoshi T."/>
            <person name="Ikeda T."/>
        </authorList>
    </citation>
    <scope>NUCLEOTIDE SEQUENCE [LARGE SCALE GENOMIC DNA]</scope>
    <source>
        <strain evidence="1 2">P-1M</strain>
    </source>
</reference>
<dbReference type="OrthoDB" id="7596919at2"/>
<dbReference type="RefSeq" id="WP_096487152.1">
    <property type="nucleotide sequence ID" value="NZ_AP014809.1"/>
</dbReference>
<dbReference type="Gene3D" id="3.30.1330.70">
    <property type="entry name" value="Holliday junction resolvase RusA"/>
    <property type="match status" value="1"/>
</dbReference>
<name>A0A160PIW1_9HYPH</name>
<organism evidence="1 2">
    <name type="scientific">Methylorubrum populi</name>
    <dbReference type="NCBI Taxonomy" id="223967"/>
    <lineage>
        <taxon>Bacteria</taxon>
        <taxon>Pseudomonadati</taxon>
        <taxon>Pseudomonadota</taxon>
        <taxon>Alphaproteobacteria</taxon>
        <taxon>Hyphomicrobiales</taxon>
        <taxon>Methylobacteriaceae</taxon>
        <taxon>Methylorubrum</taxon>
    </lineage>
</organism>
<dbReference type="EMBL" id="AP014809">
    <property type="protein sequence ID" value="BAU93419.1"/>
    <property type="molecule type" value="Genomic_DNA"/>
</dbReference>
<dbReference type="Proteomes" id="UP000218288">
    <property type="component" value="Chromosome"/>
</dbReference>
<dbReference type="GO" id="GO:0000287">
    <property type="term" value="F:magnesium ion binding"/>
    <property type="evidence" value="ECO:0007669"/>
    <property type="project" value="InterPro"/>
</dbReference>
<dbReference type="SUPFAM" id="SSF103084">
    <property type="entry name" value="Holliday junction resolvase RusA"/>
    <property type="match status" value="1"/>
</dbReference>
<evidence type="ECO:0000313" key="2">
    <source>
        <dbReference type="Proteomes" id="UP000218288"/>
    </source>
</evidence>